<comment type="subunit">
    <text evidence="5">Interacts directly with FtsZ.</text>
</comment>
<evidence type="ECO:0000256" key="2">
    <source>
        <dbReference type="ARBA" id="ARBA00022618"/>
    </source>
</evidence>
<dbReference type="Proteomes" id="UP001499988">
    <property type="component" value="Unassembled WGS sequence"/>
</dbReference>
<comment type="caution">
    <text evidence="9">The sequence shown here is derived from an EMBL/GenBank/DDBJ whole genome shotgun (WGS) entry which is preliminary data.</text>
</comment>
<evidence type="ECO:0000256" key="4">
    <source>
        <dbReference type="ARBA" id="ARBA00023306"/>
    </source>
</evidence>
<evidence type="ECO:0000313" key="9">
    <source>
        <dbReference type="EMBL" id="GAA4896137.1"/>
    </source>
</evidence>
<keyword evidence="3 5" id="KW-0717">Septation</keyword>
<dbReference type="EMBL" id="BAABJZ010000096">
    <property type="protein sequence ID" value="GAA4896137.1"/>
    <property type="molecule type" value="Genomic_DNA"/>
</dbReference>
<sequence length="179" mass="20555">MSLMPEQTWKWFYHIELNKLAIQLGGHMAFLSGYSRKQIIPDGLYDLPFSAEHANYYQDCVQKLEQQLPVEDTVRVQLALNMTAARFFSLPMMPKSWHFKSSPHIVYATQCKLVTLQTEQGRHQFIVIEAYEQCALLMLVDATCPLKNGKSLSQFALIKVMNDRLMPAMQSKTIRIVAA</sequence>
<organism evidence="9 10">
    <name type="scientific">Ferrimonas pelagia</name>
    <dbReference type="NCBI Taxonomy" id="1177826"/>
    <lineage>
        <taxon>Bacteria</taxon>
        <taxon>Pseudomonadati</taxon>
        <taxon>Pseudomonadota</taxon>
        <taxon>Gammaproteobacteria</taxon>
        <taxon>Alteromonadales</taxon>
        <taxon>Ferrimonadaceae</taxon>
        <taxon>Ferrimonas</taxon>
    </lineage>
</organism>
<protein>
    <recommendedName>
        <fullName evidence="5 6">Cell division protein ZapC</fullName>
    </recommendedName>
</protein>
<comment type="function">
    <text evidence="5 6">Contributes to the efficiency of the cell division process by stabilizing the polymeric form of the cell division protein FtsZ. Acts by promoting interactions between FtsZ protofilaments and suppressing the GTPase activity of FtsZ.</text>
</comment>
<gene>
    <name evidence="5" type="primary">zapC</name>
    <name evidence="9" type="ORF">GCM10023333_31650</name>
</gene>
<keyword evidence="2 5" id="KW-0132">Cell division</keyword>
<dbReference type="GO" id="GO:0051301">
    <property type="term" value="P:cell division"/>
    <property type="evidence" value="ECO:0007669"/>
    <property type="project" value="UniProtKB-KW"/>
</dbReference>
<feature type="domain" description="Cell-division protein ZapC C-terminal" evidence="7">
    <location>
        <begin position="91"/>
        <end position="170"/>
    </location>
</feature>
<evidence type="ECO:0000256" key="6">
    <source>
        <dbReference type="PIRNR" id="PIRNR010252"/>
    </source>
</evidence>
<evidence type="ECO:0000259" key="8">
    <source>
        <dbReference type="Pfam" id="PF21083"/>
    </source>
</evidence>
<keyword evidence="1 5" id="KW-0963">Cytoplasm</keyword>
<proteinExistence type="inferred from homology"/>
<evidence type="ECO:0000259" key="7">
    <source>
        <dbReference type="Pfam" id="PF07126"/>
    </source>
</evidence>
<name>A0ABP9F9Q3_9GAMM</name>
<comment type="similarity">
    <text evidence="5 6">Belongs to the ZapC family.</text>
</comment>
<dbReference type="InterPro" id="IPR048372">
    <property type="entry name" value="ZapC_C"/>
</dbReference>
<dbReference type="InterPro" id="IPR048373">
    <property type="entry name" value="ZapC_N"/>
</dbReference>
<accession>A0ABP9F9Q3</accession>
<dbReference type="Pfam" id="PF07126">
    <property type="entry name" value="ZapC_C"/>
    <property type="match status" value="1"/>
</dbReference>
<feature type="domain" description="Cell-division protein ZapC N-terminal" evidence="8">
    <location>
        <begin position="3"/>
        <end position="89"/>
    </location>
</feature>
<evidence type="ECO:0000256" key="1">
    <source>
        <dbReference type="ARBA" id="ARBA00022490"/>
    </source>
</evidence>
<dbReference type="RefSeq" id="WP_345336420.1">
    <property type="nucleotide sequence ID" value="NZ_BAABJZ010000096.1"/>
</dbReference>
<keyword evidence="10" id="KW-1185">Reference proteome</keyword>
<dbReference type="Pfam" id="PF21083">
    <property type="entry name" value="ZapC_N"/>
    <property type="match status" value="1"/>
</dbReference>
<reference evidence="10" key="1">
    <citation type="journal article" date="2019" name="Int. J. Syst. Evol. Microbiol.">
        <title>The Global Catalogue of Microorganisms (GCM) 10K type strain sequencing project: providing services to taxonomists for standard genome sequencing and annotation.</title>
        <authorList>
            <consortium name="The Broad Institute Genomics Platform"/>
            <consortium name="The Broad Institute Genome Sequencing Center for Infectious Disease"/>
            <person name="Wu L."/>
            <person name="Ma J."/>
        </authorList>
    </citation>
    <scope>NUCLEOTIDE SEQUENCE [LARGE SCALE GENOMIC DNA]</scope>
    <source>
        <strain evidence="10">JCM 18401</strain>
    </source>
</reference>
<evidence type="ECO:0000256" key="5">
    <source>
        <dbReference type="HAMAP-Rule" id="MF_00906"/>
    </source>
</evidence>
<evidence type="ECO:0000313" key="10">
    <source>
        <dbReference type="Proteomes" id="UP001499988"/>
    </source>
</evidence>
<comment type="subcellular location">
    <subcellularLocation>
        <location evidence="5 6">Cytoplasm</location>
    </subcellularLocation>
</comment>
<keyword evidence="4 5" id="KW-0131">Cell cycle</keyword>
<evidence type="ECO:0000256" key="3">
    <source>
        <dbReference type="ARBA" id="ARBA00023210"/>
    </source>
</evidence>
<dbReference type="HAMAP" id="MF_00906">
    <property type="entry name" value="ZapC"/>
    <property type="match status" value="1"/>
</dbReference>
<dbReference type="InterPro" id="IPR009809">
    <property type="entry name" value="ZapC"/>
</dbReference>
<dbReference type="PIRSF" id="PIRSF010252">
    <property type="entry name" value="ZapC"/>
    <property type="match status" value="1"/>
</dbReference>